<dbReference type="Proteomes" id="UP000707356">
    <property type="component" value="Unassembled WGS sequence"/>
</dbReference>
<reference evidence="4" key="1">
    <citation type="submission" date="2021-05" db="EMBL/GenBank/DDBJ databases">
        <authorList>
            <person name="Pietrasiak N."/>
            <person name="Ward R."/>
            <person name="Stajich J.E."/>
            <person name="Kurbessoian T."/>
        </authorList>
    </citation>
    <scope>NUCLEOTIDE SEQUENCE</scope>
    <source>
        <strain evidence="4">GSE-TBD4-15B</strain>
    </source>
</reference>
<reference evidence="4" key="2">
    <citation type="journal article" date="2022" name="Microbiol. Resour. Announc.">
        <title>Metagenome Sequencing to Explore Phylogenomics of Terrestrial Cyanobacteria.</title>
        <authorList>
            <person name="Ward R.D."/>
            <person name="Stajich J.E."/>
            <person name="Johansen J.R."/>
            <person name="Huntemann M."/>
            <person name="Clum A."/>
            <person name="Foster B."/>
            <person name="Foster B."/>
            <person name="Roux S."/>
            <person name="Palaniappan K."/>
            <person name="Varghese N."/>
            <person name="Mukherjee S."/>
            <person name="Reddy T.B.K."/>
            <person name="Daum C."/>
            <person name="Copeland A."/>
            <person name="Chen I.A."/>
            <person name="Ivanova N.N."/>
            <person name="Kyrpides N.C."/>
            <person name="Shapiro N."/>
            <person name="Eloe-Fadrosh E.A."/>
            <person name="Pietrasiak N."/>
        </authorList>
    </citation>
    <scope>NUCLEOTIDE SEQUENCE</scope>
    <source>
        <strain evidence="4">GSE-TBD4-15B</strain>
    </source>
</reference>
<dbReference type="InterPro" id="IPR011006">
    <property type="entry name" value="CheY-like_superfamily"/>
</dbReference>
<evidence type="ECO:0000313" key="4">
    <source>
        <dbReference type="EMBL" id="MBW4466183.1"/>
    </source>
</evidence>
<gene>
    <name evidence="4" type="ORF">KME07_12205</name>
</gene>
<comment type="caution">
    <text evidence="4">The sequence shown here is derived from an EMBL/GenBank/DDBJ whole genome shotgun (WGS) entry which is preliminary data.</text>
</comment>
<evidence type="ECO:0000256" key="1">
    <source>
        <dbReference type="ARBA" id="ARBA00022553"/>
    </source>
</evidence>
<evidence type="ECO:0000313" key="5">
    <source>
        <dbReference type="Proteomes" id="UP000707356"/>
    </source>
</evidence>
<protein>
    <submittedName>
        <fullName evidence="4">Response regulator</fullName>
    </submittedName>
</protein>
<evidence type="ECO:0000259" key="3">
    <source>
        <dbReference type="PROSITE" id="PS50110"/>
    </source>
</evidence>
<dbReference type="GO" id="GO:0000160">
    <property type="term" value="P:phosphorelay signal transduction system"/>
    <property type="evidence" value="ECO:0007669"/>
    <property type="project" value="InterPro"/>
</dbReference>
<dbReference type="SUPFAM" id="SSF52172">
    <property type="entry name" value="CheY-like"/>
    <property type="match status" value="1"/>
</dbReference>
<dbReference type="Pfam" id="PF00072">
    <property type="entry name" value="Response_reg"/>
    <property type="match status" value="1"/>
</dbReference>
<sequence>MATILVIEENADFRASLIDWLTLKNFSVLWATDGVAGLRLVEQRQPDLVLCNLKLHKIDGLNVLRAIRYNPLTSQTPVLLIGSSNPYELYEQSQQLQPNGYLEIAKIWSQLVYAIKTCLS</sequence>
<proteinExistence type="predicted"/>
<dbReference type="PROSITE" id="PS50110">
    <property type="entry name" value="RESPONSE_REGULATORY"/>
    <property type="match status" value="1"/>
</dbReference>
<organism evidence="4 5">
    <name type="scientific">Pegethrix bostrychoides GSE-TBD4-15B</name>
    <dbReference type="NCBI Taxonomy" id="2839662"/>
    <lineage>
        <taxon>Bacteria</taxon>
        <taxon>Bacillati</taxon>
        <taxon>Cyanobacteriota</taxon>
        <taxon>Cyanophyceae</taxon>
        <taxon>Oculatellales</taxon>
        <taxon>Oculatellaceae</taxon>
        <taxon>Pegethrix</taxon>
    </lineage>
</organism>
<accession>A0A951U4Y0</accession>
<dbReference type="InterPro" id="IPR050595">
    <property type="entry name" value="Bact_response_regulator"/>
</dbReference>
<dbReference type="EMBL" id="JAHHHV010000066">
    <property type="protein sequence ID" value="MBW4466183.1"/>
    <property type="molecule type" value="Genomic_DNA"/>
</dbReference>
<dbReference type="Gene3D" id="3.40.50.2300">
    <property type="match status" value="1"/>
</dbReference>
<dbReference type="SMART" id="SM00448">
    <property type="entry name" value="REC"/>
    <property type="match status" value="1"/>
</dbReference>
<dbReference type="PANTHER" id="PTHR44591:SF23">
    <property type="entry name" value="CHEY SUBFAMILY"/>
    <property type="match status" value="1"/>
</dbReference>
<keyword evidence="1" id="KW-0597">Phosphoprotein</keyword>
<dbReference type="AlphaFoldDB" id="A0A951U4Y0"/>
<dbReference type="InterPro" id="IPR001789">
    <property type="entry name" value="Sig_transdc_resp-reg_receiver"/>
</dbReference>
<dbReference type="PANTHER" id="PTHR44591">
    <property type="entry name" value="STRESS RESPONSE REGULATOR PROTEIN 1"/>
    <property type="match status" value="1"/>
</dbReference>
<evidence type="ECO:0000256" key="2">
    <source>
        <dbReference type="PROSITE-ProRule" id="PRU00169"/>
    </source>
</evidence>
<name>A0A951U4Y0_9CYAN</name>
<comment type="caution">
    <text evidence="2">Lacks conserved residue(s) required for the propagation of feature annotation.</text>
</comment>
<feature type="domain" description="Response regulatory" evidence="3">
    <location>
        <begin position="3"/>
        <end position="119"/>
    </location>
</feature>